<evidence type="ECO:0000259" key="1">
    <source>
        <dbReference type="Pfam" id="PF04937"/>
    </source>
</evidence>
<sequence>MTSQIIIMVFQNNLDSISSLNKEQKESIDIAIIKVFVYCDLLCVKCYRLLDNENNLTLALDRWTSPAGKSLWNFIIHLNNGKNLFWKISDFSNESHTAEFLAQKIQVILDDISVQKFASVVTDAISNVHATQNLITEKFLYILNVRCIA</sequence>
<protein>
    <recommendedName>
        <fullName evidence="1">DUF659 domain-containing protein</fullName>
    </recommendedName>
</protein>
<evidence type="ECO:0000313" key="3">
    <source>
        <dbReference type="Proteomes" id="UP000234323"/>
    </source>
</evidence>
<reference evidence="2 3" key="1">
    <citation type="submission" date="2015-10" db="EMBL/GenBank/DDBJ databases">
        <title>Genome analyses suggest a sexual origin of heterokaryosis in a supposedly ancient asexual fungus.</title>
        <authorList>
            <person name="Ropars J."/>
            <person name="Sedzielewska K."/>
            <person name="Noel J."/>
            <person name="Charron P."/>
            <person name="Farinelli L."/>
            <person name="Marton T."/>
            <person name="Kruger M."/>
            <person name="Pelin A."/>
            <person name="Brachmann A."/>
            <person name="Corradi N."/>
        </authorList>
    </citation>
    <scope>NUCLEOTIDE SEQUENCE [LARGE SCALE GENOMIC DNA]</scope>
    <source>
        <strain evidence="2 3">A4</strain>
    </source>
</reference>
<organism evidence="2 3">
    <name type="scientific">Rhizophagus irregularis</name>
    <dbReference type="NCBI Taxonomy" id="588596"/>
    <lineage>
        <taxon>Eukaryota</taxon>
        <taxon>Fungi</taxon>
        <taxon>Fungi incertae sedis</taxon>
        <taxon>Mucoromycota</taxon>
        <taxon>Glomeromycotina</taxon>
        <taxon>Glomeromycetes</taxon>
        <taxon>Glomerales</taxon>
        <taxon>Glomeraceae</taxon>
        <taxon>Rhizophagus</taxon>
    </lineage>
</organism>
<dbReference type="InterPro" id="IPR007021">
    <property type="entry name" value="DUF659"/>
</dbReference>
<accession>A0A2I1FUN3</accession>
<keyword evidence="3" id="KW-1185">Reference proteome</keyword>
<dbReference type="EMBL" id="LLXI01000018">
    <property type="protein sequence ID" value="PKY38105.1"/>
    <property type="molecule type" value="Genomic_DNA"/>
</dbReference>
<dbReference type="Pfam" id="PF04937">
    <property type="entry name" value="DUF659"/>
    <property type="match status" value="1"/>
</dbReference>
<dbReference type="AlphaFoldDB" id="A0A2I1FUN3"/>
<comment type="caution">
    <text evidence="2">The sequence shown here is derived from an EMBL/GenBank/DDBJ whole genome shotgun (WGS) entry which is preliminary data.</text>
</comment>
<dbReference type="Proteomes" id="UP000234323">
    <property type="component" value="Unassembled WGS sequence"/>
</dbReference>
<feature type="domain" description="DUF659" evidence="1">
    <location>
        <begin position="52"/>
        <end position="148"/>
    </location>
</feature>
<name>A0A2I1FUN3_9GLOM</name>
<proteinExistence type="predicted"/>
<gene>
    <name evidence="2" type="ORF">RhiirA4_451046</name>
</gene>
<evidence type="ECO:0000313" key="2">
    <source>
        <dbReference type="EMBL" id="PKY38105.1"/>
    </source>
</evidence>